<keyword evidence="5 7" id="KW-1133">Transmembrane helix</keyword>
<accession>A0A919RXS3</accession>
<feature type="transmembrane region" description="Helical" evidence="7">
    <location>
        <begin position="245"/>
        <end position="263"/>
    </location>
</feature>
<dbReference type="RefSeq" id="WP_212902251.1">
    <property type="nucleotide sequence ID" value="NZ_BOPZ01000001.1"/>
</dbReference>
<dbReference type="PANTHER" id="PTHR43731:SF14">
    <property type="entry name" value="PRESENILIN-ASSOCIATED RHOMBOID-LIKE PROTEIN, MITOCHONDRIAL"/>
    <property type="match status" value="1"/>
</dbReference>
<comment type="caution">
    <text evidence="9">The sequence shown here is derived from an EMBL/GenBank/DDBJ whole genome shotgun (WGS) entry which is preliminary data.</text>
</comment>
<keyword evidence="10" id="KW-1185">Reference proteome</keyword>
<gene>
    <name evidence="9" type="ORF">CPJCM30710_01590</name>
</gene>
<evidence type="ECO:0000256" key="2">
    <source>
        <dbReference type="ARBA" id="ARBA00009045"/>
    </source>
</evidence>
<evidence type="ECO:0000256" key="3">
    <source>
        <dbReference type="ARBA" id="ARBA00022692"/>
    </source>
</evidence>
<dbReference type="InterPro" id="IPR050925">
    <property type="entry name" value="Rhomboid_protease_S54"/>
</dbReference>
<proteinExistence type="inferred from homology"/>
<comment type="similarity">
    <text evidence="2">Belongs to the peptidase S54 family.</text>
</comment>
<dbReference type="PANTHER" id="PTHR43731">
    <property type="entry name" value="RHOMBOID PROTEASE"/>
    <property type="match status" value="1"/>
</dbReference>
<evidence type="ECO:0000256" key="1">
    <source>
        <dbReference type="ARBA" id="ARBA00004141"/>
    </source>
</evidence>
<keyword evidence="3 7" id="KW-0812">Transmembrane</keyword>
<evidence type="ECO:0000259" key="8">
    <source>
        <dbReference type="Pfam" id="PF01694"/>
    </source>
</evidence>
<dbReference type="GO" id="GO:0004252">
    <property type="term" value="F:serine-type endopeptidase activity"/>
    <property type="evidence" value="ECO:0007669"/>
    <property type="project" value="InterPro"/>
</dbReference>
<dbReference type="InterPro" id="IPR035952">
    <property type="entry name" value="Rhomboid-like_sf"/>
</dbReference>
<keyword evidence="4" id="KW-0378">Hydrolase</keyword>
<feature type="transmembrane region" description="Helical" evidence="7">
    <location>
        <begin position="275"/>
        <end position="293"/>
    </location>
</feature>
<feature type="domain" description="Peptidase S54 rhomboid" evidence="8">
    <location>
        <begin position="181"/>
        <end position="317"/>
    </location>
</feature>
<evidence type="ECO:0000256" key="5">
    <source>
        <dbReference type="ARBA" id="ARBA00022989"/>
    </source>
</evidence>
<evidence type="ECO:0000313" key="9">
    <source>
        <dbReference type="EMBL" id="GIM27493.1"/>
    </source>
</evidence>
<dbReference type="AlphaFoldDB" id="A0A919RXS3"/>
<dbReference type="GO" id="GO:0016020">
    <property type="term" value="C:membrane"/>
    <property type="evidence" value="ECO:0007669"/>
    <property type="project" value="UniProtKB-SubCell"/>
</dbReference>
<evidence type="ECO:0000313" key="10">
    <source>
        <dbReference type="Proteomes" id="UP000679179"/>
    </source>
</evidence>
<keyword evidence="6 7" id="KW-0472">Membrane</keyword>
<evidence type="ECO:0000256" key="4">
    <source>
        <dbReference type="ARBA" id="ARBA00022801"/>
    </source>
</evidence>
<dbReference type="Proteomes" id="UP000679179">
    <property type="component" value="Unassembled WGS sequence"/>
</dbReference>
<feature type="transmembrane region" description="Helical" evidence="7">
    <location>
        <begin position="220"/>
        <end position="239"/>
    </location>
</feature>
<organism evidence="9 10">
    <name type="scientific">Clostridium polyendosporum</name>
    <dbReference type="NCBI Taxonomy" id="69208"/>
    <lineage>
        <taxon>Bacteria</taxon>
        <taxon>Bacillati</taxon>
        <taxon>Bacillota</taxon>
        <taxon>Clostridia</taxon>
        <taxon>Eubacteriales</taxon>
        <taxon>Clostridiaceae</taxon>
        <taxon>Clostridium</taxon>
    </lineage>
</organism>
<protein>
    <submittedName>
        <fullName evidence="9">Membrane associated peptidase</fullName>
    </submittedName>
</protein>
<name>A0A919RXS3_9CLOT</name>
<feature type="transmembrane region" description="Helical" evidence="7">
    <location>
        <begin position="299"/>
        <end position="315"/>
    </location>
</feature>
<dbReference type="EMBL" id="BOPZ01000001">
    <property type="protein sequence ID" value="GIM27493.1"/>
    <property type="molecule type" value="Genomic_DNA"/>
</dbReference>
<feature type="transmembrane region" description="Helical" evidence="7">
    <location>
        <begin position="138"/>
        <end position="161"/>
    </location>
</feature>
<sequence length="318" mass="35712">MKISEKNLFDALIKEHGFVIEQYYCKELNENRWIALKYTESGIYAVICSEEEEEFYNAKGADDFLRNKGKNYELNNIIAVSHEYRDLTNSGSYKRIIFDKISNRVLQYESSTEFIVKVISSLGEEKRSTNSYEASSKITLILILVNAIIFITSVFLSGSLFDIDLGVLVFLGAKVNFLIERGQYYRLLTAMFLHGGLLHIAFNMYALYSLGNLTEQIYGKIKYLSIYFISGIFSTYVSYLFSSAVSVGASGAIFGLLGATLVFGLKEKNRIGKGFLTNIISVVVLNIMIGLTTPNIDNFGHFGGLIGGIVMAIFLRRE</sequence>
<dbReference type="InterPro" id="IPR022764">
    <property type="entry name" value="Peptidase_S54_rhomboid_dom"/>
</dbReference>
<dbReference type="Gene3D" id="1.20.1540.10">
    <property type="entry name" value="Rhomboid-like"/>
    <property type="match status" value="1"/>
</dbReference>
<evidence type="ECO:0000256" key="7">
    <source>
        <dbReference type="SAM" id="Phobius"/>
    </source>
</evidence>
<reference evidence="9" key="1">
    <citation type="submission" date="2021-03" db="EMBL/GenBank/DDBJ databases">
        <title>Taxonomic study of Clostridium polyendosporum from meadow-gley soil under rice.</title>
        <authorList>
            <person name="Kobayashi H."/>
            <person name="Tanizawa Y."/>
            <person name="Yagura M."/>
        </authorList>
    </citation>
    <scope>NUCLEOTIDE SEQUENCE</scope>
    <source>
        <strain evidence="9">JCM 30710</strain>
    </source>
</reference>
<comment type="subcellular location">
    <subcellularLocation>
        <location evidence="1">Membrane</location>
        <topology evidence="1">Multi-pass membrane protein</topology>
    </subcellularLocation>
</comment>
<dbReference type="Pfam" id="PF01694">
    <property type="entry name" value="Rhomboid"/>
    <property type="match status" value="1"/>
</dbReference>
<dbReference type="SUPFAM" id="SSF144091">
    <property type="entry name" value="Rhomboid-like"/>
    <property type="match status" value="1"/>
</dbReference>
<evidence type="ECO:0000256" key="6">
    <source>
        <dbReference type="ARBA" id="ARBA00023136"/>
    </source>
</evidence>
<feature type="transmembrane region" description="Helical" evidence="7">
    <location>
        <begin position="184"/>
        <end position="208"/>
    </location>
</feature>